<proteinExistence type="predicted"/>
<reference evidence="2" key="2">
    <citation type="journal article" date="2021" name="PeerJ">
        <title>Extensive microbial diversity within the chicken gut microbiome revealed by metagenomics and culture.</title>
        <authorList>
            <person name="Gilroy R."/>
            <person name="Ravi A."/>
            <person name="Getino M."/>
            <person name="Pursley I."/>
            <person name="Horton D.L."/>
            <person name="Alikhan N.F."/>
            <person name="Baker D."/>
            <person name="Gharbi K."/>
            <person name="Hall N."/>
            <person name="Watson M."/>
            <person name="Adriaenssens E.M."/>
            <person name="Foster-Nyarko E."/>
            <person name="Jarju S."/>
            <person name="Secka A."/>
            <person name="Antonio M."/>
            <person name="Oren A."/>
            <person name="Chaudhuri R.R."/>
            <person name="La Ragione R."/>
            <person name="Hildebrand F."/>
            <person name="Pallen M.J."/>
        </authorList>
    </citation>
    <scope>NUCLEOTIDE SEQUENCE</scope>
    <source>
        <strain evidence="2">11167</strain>
    </source>
</reference>
<dbReference type="GO" id="GO:0016788">
    <property type="term" value="F:hydrolase activity, acting on ester bonds"/>
    <property type="evidence" value="ECO:0007669"/>
    <property type="project" value="InterPro"/>
</dbReference>
<accession>A0A9D9EC86</accession>
<dbReference type="AlphaFoldDB" id="A0A9D9EC86"/>
<comment type="caution">
    <text evidence="2">The sequence shown here is derived from an EMBL/GenBank/DDBJ whole genome shotgun (WGS) entry which is preliminary data.</text>
</comment>
<evidence type="ECO:0000313" key="3">
    <source>
        <dbReference type="Proteomes" id="UP000823633"/>
    </source>
</evidence>
<evidence type="ECO:0000313" key="2">
    <source>
        <dbReference type="EMBL" id="MBO8444053.1"/>
    </source>
</evidence>
<dbReference type="InterPro" id="IPR008947">
    <property type="entry name" value="PLipase_C/P1_nuclease_dom_sf"/>
</dbReference>
<gene>
    <name evidence="2" type="ORF">IAC42_09930</name>
</gene>
<feature type="domain" description="Phospholipase C/D" evidence="1">
    <location>
        <begin position="6"/>
        <end position="154"/>
    </location>
</feature>
<name>A0A9D9EC86_9SPIR</name>
<dbReference type="Pfam" id="PF00882">
    <property type="entry name" value="Zn_dep_PLPC"/>
    <property type="match status" value="1"/>
</dbReference>
<dbReference type="EMBL" id="JADIMU010000068">
    <property type="protein sequence ID" value="MBO8444053.1"/>
    <property type="molecule type" value="Genomic_DNA"/>
</dbReference>
<reference evidence="2" key="1">
    <citation type="submission" date="2020-10" db="EMBL/GenBank/DDBJ databases">
        <authorList>
            <person name="Gilroy R."/>
        </authorList>
    </citation>
    <scope>NUCLEOTIDE SEQUENCE</scope>
    <source>
        <strain evidence="2">11167</strain>
    </source>
</reference>
<dbReference type="Proteomes" id="UP000823633">
    <property type="component" value="Unassembled WGS sequence"/>
</dbReference>
<protein>
    <submittedName>
        <fullName evidence="2">Zinc dependent phospholipase C family protein</fullName>
    </submittedName>
</protein>
<dbReference type="SUPFAM" id="SSF48537">
    <property type="entry name" value="Phospholipase C/P1 nuclease"/>
    <property type="match status" value="1"/>
</dbReference>
<evidence type="ECO:0000259" key="1">
    <source>
        <dbReference type="Pfam" id="PF00882"/>
    </source>
</evidence>
<organism evidence="2 3">
    <name type="scientific">Candidatus Aphodenecus pullistercoris</name>
    <dbReference type="NCBI Taxonomy" id="2840669"/>
    <lineage>
        <taxon>Bacteria</taxon>
        <taxon>Pseudomonadati</taxon>
        <taxon>Spirochaetota</taxon>
        <taxon>Spirochaetia</taxon>
        <taxon>Spirochaetales</taxon>
        <taxon>Candidatus Aphodenecus</taxon>
    </lineage>
</organism>
<sequence length="190" mass="21507">MKKTDHLALAAKLINALGCTSRRNGLAFMLGSVEPDINVFSYLRGWRCGRRMHGHDAGNCAKHLSTLILRLQQRRIDSFWSWFLLGTLMHYLADSFTAVHNSFMAVPVAEHLEYENRLHTALMAQLEKDLPLTPLPYSPICLMKRCHDEYSRMEHCTEVDARTIVSICSTVFLALTADEEALGRALFVAV</sequence>
<dbReference type="InterPro" id="IPR029002">
    <property type="entry name" value="PLPC/GPLD1"/>
</dbReference>